<reference evidence="3 4" key="1">
    <citation type="submission" date="2024-09" db="EMBL/GenBank/DDBJ databases">
        <authorList>
            <person name="Sun Q."/>
            <person name="Mori K."/>
        </authorList>
    </citation>
    <scope>NUCLEOTIDE SEQUENCE [LARGE SCALE GENOMIC DNA]</scope>
    <source>
        <strain evidence="3 4">CCM 8677</strain>
    </source>
</reference>
<dbReference type="Gene3D" id="3.40.50.1390">
    <property type="entry name" value="Resolvase, N-terminal catalytic domain"/>
    <property type="match status" value="1"/>
</dbReference>
<feature type="domain" description="Recombinase" evidence="2">
    <location>
        <begin position="156"/>
        <end position="293"/>
    </location>
</feature>
<dbReference type="PROSITE" id="PS51736">
    <property type="entry name" value="RECOMBINASES_3"/>
    <property type="match status" value="1"/>
</dbReference>
<dbReference type="PROSITE" id="PS51737">
    <property type="entry name" value="RECOMBINASE_DNA_BIND"/>
    <property type="match status" value="1"/>
</dbReference>
<sequence>MRAIIYARFSSDKQRESSIDDQTRICEQLASQKGFEVIAIHSDNHISGSIPVQQRPGGAKLLSDAIADRFDVLILESLDRLSRDQVEQERIVRRLEHRGMIIIGVADGYDSQMGGRKIMRGVRGLVNELYLDDLRHKTHRGQCGQVDRGYVAGGKSFGYDIVKTEVGSYYVINEEQARWVRFIFTKYSEGWSVQRIASELNKHGVMSPRNSTWAVSAIYGCAKKGNGVIHNELYAGKYVWNRSQWVKDPDTGKRQRFERTTDEWKVIDVPELRIIDADLWESVKRRRSAPALHGGPRVGKPTRTLFGGIMKCPLCGGAIIAINKKLYGCNMRKDRGPEVCTGVSFPREIADKRLLGALRDELLTDKAISEIEHKVQQIIANQQKNKAIESASSKARISELNGEISRLVDAIASIGLSESLKARLISAENEKAQLESQTPVTKIQPLANIDGAIKSKIKQITLDLQNTLESDIQSARNIIQNLFGEIQIKQEGETIYAEYDNAAEKLLMAIGGASLIVVAGAGFEPTTFGL</sequence>
<evidence type="ECO:0000313" key="4">
    <source>
        <dbReference type="Proteomes" id="UP001589844"/>
    </source>
</evidence>
<dbReference type="InterPro" id="IPR050639">
    <property type="entry name" value="SSR_resolvase"/>
</dbReference>
<evidence type="ECO:0000313" key="3">
    <source>
        <dbReference type="EMBL" id="MFC0351855.1"/>
    </source>
</evidence>
<name>A0ABV6IK50_9BURK</name>
<dbReference type="InterPro" id="IPR011109">
    <property type="entry name" value="DNA_bind_recombinase_dom"/>
</dbReference>
<dbReference type="EMBL" id="JBHLXJ010000033">
    <property type="protein sequence ID" value="MFC0351855.1"/>
    <property type="molecule type" value="Genomic_DNA"/>
</dbReference>
<comment type="caution">
    <text evidence="3">The sequence shown here is derived from an EMBL/GenBank/DDBJ whole genome shotgun (WGS) entry which is preliminary data.</text>
</comment>
<dbReference type="SMART" id="SM00857">
    <property type="entry name" value="Resolvase"/>
    <property type="match status" value="1"/>
</dbReference>
<dbReference type="SUPFAM" id="SSF53041">
    <property type="entry name" value="Resolvase-like"/>
    <property type="match status" value="1"/>
</dbReference>
<dbReference type="Pfam" id="PF00239">
    <property type="entry name" value="Resolvase"/>
    <property type="match status" value="1"/>
</dbReference>
<evidence type="ECO:0000259" key="1">
    <source>
        <dbReference type="PROSITE" id="PS51736"/>
    </source>
</evidence>
<dbReference type="CDD" id="cd00338">
    <property type="entry name" value="Ser_Recombinase"/>
    <property type="match status" value="1"/>
</dbReference>
<dbReference type="Proteomes" id="UP001589844">
    <property type="component" value="Unassembled WGS sequence"/>
</dbReference>
<keyword evidence="4" id="KW-1185">Reference proteome</keyword>
<dbReference type="PANTHER" id="PTHR30461">
    <property type="entry name" value="DNA-INVERTASE FROM LAMBDOID PROPHAGE"/>
    <property type="match status" value="1"/>
</dbReference>
<dbReference type="InterPro" id="IPR038109">
    <property type="entry name" value="DNA_bind_recomb_sf"/>
</dbReference>
<protein>
    <submittedName>
        <fullName evidence="3">Recombinase family protein</fullName>
    </submittedName>
</protein>
<accession>A0ABV6IK50</accession>
<dbReference type="InterPro" id="IPR036162">
    <property type="entry name" value="Resolvase-like_N_sf"/>
</dbReference>
<dbReference type="InterPro" id="IPR006119">
    <property type="entry name" value="Resolv_N"/>
</dbReference>
<proteinExistence type="predicted"/>
<gene>
    <name evidence="3" type="ORF">ACFFJH_18705</name>
</gene>
<feature type="domain" description="Resolvase/invertase-type recombinase catalytic" evidence="1">
    <location>
        <begin position="2"/>
        <end position="149"/>
    </location>
</feature>
<dbReference type="PANTHER" id="PTHR30461:SF23">
    <property type="entry name" value="DNA RECOMBINASE-RELATED"/>
    <property type="match status" value="1"/>
</dbReference>
<organism evidence="3 4">
    <name type="scientific">Undibacterium danionis</name>
    <dbReference type="NCBI Taxonomy" id="1812100"/>
    <lineage>
        <taxon>Bacteria</taxon>
        <taxon>Pseudomonadati</taxon>
        <taxon>Pseudomonadota</taxon>
        <taxon>Betaproteobacteria</taxon>
        <taxon>Burkholderiales</taxon>
        <taxon>Oxalobacteraceae</taxon>
        <taxon>Undibacterium</taxon>
    </lineage>
</organism>
<evidence type="ECO:0000259" key="2">
    <source>
        <dbReference type="PROSITE" id="PS51737"/>
    </source>
</evidence>
<dbReference type="Gene3D" id="3.90.1750.20">
    <property type="entry name" value="Putative Large Serine Recombinase, Chain B, Domain 2"/>
    <property type="match status" value="1"/>
</dbReference>
<dbReference type="Pfam" id="PF07508">
    <property type="entry name" value="Recombinase"/>
    <property type="match status" value="1"/>
</dbReference>
<dbReference type="RefSeq" id="WP_390214574.1">
    <property type="nucleotide sequence ID" value="NZ_JBHLXJ010000033.1"/>
</dbReference>